<protein>
    <submittedName>
        <fullName evidence="1">Uncharacterized protein</fullName>
    </submittedName>
</protein>
<name>A0A558CTP9_9PSEU</name>
<reference evidence="1 2" key="1">
    <citation type="submission" date="2019-07" db="EMBL/GenBank/DDBJ databases">
        <authorList>
            <person name="Duangmal K."/>
            <person name="Teo W.F.A."/>
        </authorList>
    </citation>
    <scope>NUCLEOTIDE SEQUENCE [LARGE SCALE GENOMIC DNA]</scope>
    <source>
        <strain evidence="1 2">TBRC 6029</strain>
    </source>
</reference>
<evidence type="ECO:0000313" key="2">
    <source>
        <dbReference type="Proteomes" id="UP000320011"/>
    </source>
</evidence>
<dbReference type="AlphaFoldDB" id="A0A558CTP9"/>
<gene>
    <name evidence="1" type="ORF">FNH05_13400</name>
</gene>
<sequence>MNDHHSGSELADVVPALRVSSKRTFRYGVERAADVAIERSQVAVFVGAVHEYVVVCAGDCCIKRRGAVIVVPDVAMVEAHANGLRAIATTWQLQRDDGREAYLFRLVKGVTAREKAR</sequence>
<evidence type="ECO:0000313" key="1">
    <source>
        <dbReference type="EMBL" id="TVT52130.1"/>
    </source>
</evidence>
<reference evidence="1 2" key="2">
    <citation type="submission" date="2019-08" db="EMBL/GenBank/DDBJ databases">
        <title>Amycolatopsis acidicola sp. nov., isolated from peat swamp forest soil.</title>
        <authorList>
            <person name="Srisuk N."/>
        </authorList>
    </citation>
    <scope>NUCLEOTIDE SEQUENCE [LARGE SCALE GENOMIC DNA]</scope>
    <source>
        <strain evidence="1 2">TBRC 6029</strain>
    </source>
</reference>
<dbReference type="RefSeq" id="WP_144587983.1">
    <property type="nucleotide sequence ID" value="NZ_VJWX01000107.1"/>
</dbReference>
<proteinExistence type="predicted"/>
<organism evidence="1 2">
    <name type="scientific">Amycolatopsis rhizosphaerae</name>
    <dbReference type="NCBI Taxonomy" id="2053003"/>
    <lineage>
        <taxon>Bacteria</taxon>
        <taxon>Bacillati</taxon>
        <taxon>Actinomycetota</taxon>
        <taxon>Actinomycetes</taxon>
        <taxon>Pseudonocardiales</taxon>
        <taxon>Pseudonocardiaceae</taxon>
        <taxon>Amycolatopsis</taxon>
    </lineage>
</organism>
<keyword evidence="2" id="KW-1185">Reference proteome</keyword>
<dbReference type="Proteomes" id="UP000320011">
    <property type="component" value="Unassembled WGS sequence"/>
</dbReference>
<comment type="caution">
    <text evidence="1">The sequence shown here is derived from an EMBL/GenBank/DDBJ whole genome shotgun (WGS) entry which is preliminary data.</text>
</comment>
<dbReference type="EMBL" id="VJWX01000107">
    <property type="protein sequence ID" value="TVT52130.1"/>
    <property type="molecule type" value="Genomic_DNA"/>
</dbReference>
<accession>A0A558CTP9</accession>